<reference evidence="2" key="1">
    <citation type="journal article" date="2019" name="Int. J. Syst. Evol. Microbiol.">
        <title>The Global Catalogue of Microorganisms (GCM) 10K type strain sequencing project: providing services to taxonomists for standard genome sequencing and annotation.</title>
        <authorList>
            <consortium name="The Broad Institute Genomics Platform"/>
            <consortium name="The Broad Institute Genome Sequencing Center for Infectious Disease"/>
            <person name="Wu L."/>
            <person name="Ma J."/>
        </authorList>
    </citation>
    <scope>NUCLEOTIDE SEQUENCE [LARGE SCALE GENOMIC DNA]</scope>
    <source>
        <strain evidence="2">KCTC 33792</strain>
    </source>
</reference>
<proteinExistence type="predicted"/>
<gene>
    <name evidence="1" type="ORF">ACFSUB_02015</name>
</gene>
<evidence type="ECO:0000313" key="1">
    <source>
        <dbReference type="EMBL" id="MFD2704229.1"/>
    </source>
</evidence>
<comment type="caution">
    <text evidence="1">The sequence shown here is derived from an EMBL/GenBank/DDBJ whole genome shotgun (WGS) entry which is preliminary data.</text>
</comment>
<name>A0ABW5SWT7_9BACI</name>
<dbReference type="EMBL" id="JBHUML010000002">
    <property type="protein sequence ID" value="MFD2704229.1"/>
    <property type="molecule type" value="Genomic_DNA"/>
</dbReference>
<dbReference type="Proteomes" id="UP001597520">
    <property type="component" value="Unassembled WGS sequence"/>
</dbReference>
<protein>
    <submittedName>
        <fullName evidence="1">Uncharacterized protein</fullName>
    </submittedName>
</protein>
<accession>A0ABW5SWT7</accession>
<organism evidence="1 2">
    <name type="scientific">Salibacterium lacus</name>
    <dbReference type="NCBI Taxonomy" id="1898109"/>
    <lineage>
        <taxon>Bacteria</taxon>
        <taxon>Bacillati</taxon>
        <taxon>Bacillota</taxon>
        <taxon>Bacilli</taxon>
        <taxon>Bacillales</taxon>
        <taxon>Bacillaceae</taxon>
    </lineage>
</organism>
<sequence>MRYDIEHNGEWVPHVKIMEDEQQFAMAPVNDIEGGTEMDYTSVKVYAKEAPEYPLQAVQSFVKEG</sequence>
<dbReference type="RefSeq" id="WP_380711517.1">
    <property type="nucleotide sequence ID" value="NZ_JBHUML010000002.1"/>
</dbReference>
<evidence type="ECO:0000313" key="2">
    <source>
        <dbReference type="Proteomes" id="UP001597520"/>
    </source>
</evidence>
<keyword evidence="2" id="KW-1185">Reference proteome</keyword>